<protein>
    <submittedName>
        <fullName evidence="2">Uncharacterized protein</fullName>
    </submittedName>
</protein>
<dbReference type="Proteomes" id="UP000027361">
    <property type="component" value="Unassembled WGS sequence"/>
</dbReference>
<feature type="compositionally biased region" description="Basic and acidic residues" evidence="1">
    <location>
        <begin position="716"/>
        <end position="733"/>
    </location>
</feature>
<feature type="region of interest" description="Disordered" evidence="1">
    <location>
        <begin position="683"/>
        <end position="746"/>
    </location>
</feature>
<reference evidence="2 3" key="1">
    <citation type="submission" date="2014-05" db="EMBL/GenBank/DDBJ databases">
        <title>Draft genome sequence of a rare smut relative, Tilletiaria anomala UBC 951.</title>
        <authorList>
            <consortium name="DOE Joint Genome Institute"/>
            <person name="Toome M."/>
            <person name="Kuo A."/>
            <person name="Henrissat B."/>
            <person name="Lipzen A."/>
            <person name="Tritt A."/>
            <person name="Yoshinaga Y."/>
            <person name="Zane M."/>
            <person name="Barry K."/>
            <person name="Grigoriev I.V."/>
            <person name="Spatafora J.W."/>
            <person name="Aimea M.C."/>
        </authorList>
    </citation>
    <scope>NUCLEOTIDE SEQUENCE [LARGE SCALE GENOMIC DNA]</scope>
    <source>
        <strain evidence="2 3">UBC 951</strain>
    </source>
</reference>
<dbReference type="OrthoDB" id="3269398at2759"/>
<feature type="compositionally biased region" description="Polar residues" evidence="1">
    <location>
        <begin position="687"/>
        <end position="703"/>
    </location>
</feature>
<feature type="compositionally biased region" description="Low complexity" evidence="1">
    <location>
        <begin position="704"/>
        <end position="714"/>
    </location>
</feature>
<sequence>MPTQPQQSILESREHHAYSIENGFTRPVSRADSVTTTWSSAEVPLFLDSGFASSSDSTMDLQAHLSGFSRFGEDERSIERVTTPPLPRSPLVTNYADPSDYSPPWLSKLSPPKTSPFKQKRRPPALQLQASSSTSLHRATSSTSITSPVEDFNGPQGGDLSSAIERNLKVEASQRQEMTHPDLPEALYSRSPVNLLFDPNYCMGQPPCERPHQHAMTSYEGPRLHPAVREQSSSRTPSDEYSPARVPYADSVQSSESSSHATDSIGIRTPEHPCAPLSLASTMNSKEVPVYASLPPFRSHCDLRNASIGPDIDHLRVQTLTLRTRNSSLTKSQSRIRPSTTEARAQKSPRLSTPRVEDRERLPKAYAPSDDKLMSMVRTRSRTLGSLERPHTTGLLFTSPAGHVKSAGQQRSVDLTDVRRNSALDAGTTYTIDGASMMAAQISPTQLSFSTESGYAEPRTPRTPRSALRPKSQGGWAAYLSKGLQLRIEQEGGSCSTITMQYMSYDPFGRSESLAPVEDASRPPTPRRPKSRSSKDDSEEAVGILHFAPAVDAKQLSFLASSTSACPILRHLSVADDHRADLLTRQAALTVVNSGAHEASGSERKGRLAWRFLYEVQDFSDGNSNADARYKLIKPVSFACSATLLDPDRARKSRLLKLVKKQIGSQIVATPVSIPSCQGSIHDESVSALSSPQRSDTPLQNSYLPHAAPASRPSSPRHESSLLTSEGRERQPTDARPTTPGGLVPFKMARSKVSKASLRQSAKLQAEQAAAAAAPAVPALPALPAGLAEHRAAVAPNSNLGRPALSRPRSNTNGATTARPATASELIKWEYLDRQEASRAGVLHPDTFANVDVRARRRRLRTAEGTVHAEDGCQVHQSYPPLTPPRKTRPRMSQTGGEEYPPQTCLVGFSPSRQL</sequence>
<feature type="compositionally biased region" description="Low complexity" evidence="1">
    <location>
        <begin position="102"/>
        <end position="116"/>
    </location>
</feature>
<accession>A0A066W3B7</accession>
<evidence type="ECO:0000313" key="3">
    <source>
        <dbReference type="Proteomes" id="UP000027361"/>
    </source>
</evidence>
<dbReference type="HOGENOM" id="CLU_318110_0_0_1"/>
<evidence type="ECO:0000256" key="1">
    <source>
        <dbReference type="SAM" id="MobiDB-lite"/>
    </source>
</evidence>
<feature type="compositionally biased region" description="Polar residues" evidence="1">
    <location>
        <begin position="331"/>
        <end position="343"/>
    </location>
</feature>
<keyword evidence="3" id="KW-1185">Reference proteome</keyword>
<gene>
    <name evidence="2" type="ORF">K437DRAFT_268368</name>
</gene>
<dbReference type="InParanoid" id="A0A066W3B7"/>
<feature type="compositionally biased region" description="Polar residues" evidence="1">
    <location>
        <begin position="251"/>
        <end position="262"/>
    </location>
</feature>
<feature type="region of interest" description="Disordered" evidence="1">
    <location>
        <begin position="73"/>
        <end position="161"/>
    </location>
</feature>
<feature type="region of interest" description="Disordered" evidence="1">
    <location>
        <begin position="798"/>
        <end position="821"/>
    </location>
</feature>
<feature type="compositionally biased region" description="Basic and acidic residues" evidence="1">
    <location>
        <begin position="355"/>
        <end position="367"/>
    </location>
</feature>
<feature type="region of interest" description="Disordered" evidence="1">
    <location>
        <begin position="225"/>
        <end position="278"/>
    </location>
</feature>
<comment type="caution">
    <text evidence="2">The sequence shown here is derived from an EMBL/GenBank/DDBJ whole genome shotgun (WGS) entry which is preliminary data.</text>
</comment>
<dbReference type="EMBL" id="JMSN01000041">
    <property type="protein sequence ID" value="KDN45584.1"/>
    <property type="molecule type" value="Genomic_DNA"/>
</dbReference>
<organism evidence="2 3">
    <name type="scientific">Tilletiaria anomala (strain ATCC 24038 / CBS 436.72 / UBC 951)</name>
    <dbReference type="NCBI Taxonomy" id="1037660"/>
    <lineage>
        <taxon>Eukaryota</taxon>
        <taxon>Fungi</taxon>
        <taxon>Dikarya</taxon>
        <taxon>Basidiomycota</taxon>
        <taxon>Ustilaginomycotina</taxon>
        <taxon>Exobasidiomycetes</taxon>
        <taxon>Georgefischeriales</taxon>
        <taxon>Tilletiariaceae</taxon>
        <taxon>Tilletiaria</taxon>
    </lineage>
</organism>
<dbReference type="GeneID" id="25266017"/>
<proteinExistence type="predicted"/>
<feature type="region of interest" description="Disordered" evidence="1">
    <location>
        <begin position="448"/>
        <end position="471"/>
    </location>
</feature>
<feature type="region of interest" description="Disordered" evidence="1">
    <location>
        <begin position="511"/>
        <end position="539"/>
    </location>
</feature>
<dbReference type="AlphaFoldDB" id="A0A066W3B7"/>
<feature type="region of interest" description="Disordered" evidence="1">
    <location>
        <begin position="874"/>
        <end position="915"/>
    </location>
</feature>
<dbReference type="RefSeq" id="XP_013243223.1">
    <property type="nucleotide sequence ID" value="XM_013387769.1"/>
</dbReference>
<feature type="region of interest" description="Disordered" evidence="1">
    <location>
        <begin position="324"/>
        <end position="367"/>
    </location>
</feature>
<name>A0A066W3B7_TILAU</name>
<evidence type="ECO:0000313" key="2">
    <source>
        <dbReference type="EMBL" id="KDN45584.1"/>
    </source>
</evidence>
<feature type="compositionally biased region" description="Low complexity" evidence="1">
    <location>
        <begin position="125"/>
        <end position="144"/>
    </location>
</feature>